<proteinExistence type="predicted"/>
<reference evidence="2 3" key="1">
    <citation type="submission" date="2024-05" db="EMBL/GenBank/DDBJ databases">
        <title>Neorhizobium sp. Rsf11, a plant growth promoting and heavy metal resistant PAH-degrader.</title>
        <authorList>
            <person name="Golubev S.N."/>
            <person name="Muratova A.Y."/>
            <person name="Markelova M.I."/>
        </authorList>
    </citation>
    <scope>NUCLEOTIDE SEQUENCE [LARGE SCALE GENOMIC DNA]</scope>
    <source>
        <strain evidence="2 3">Rsf11</strain>
    </source>
</reference>
<keyword evidence="1" id="KW-1277">Toxin-antitoxin system</keyword>
<dbReference type="InterPro" id="IPR035093">
    <property type="entry name" value="RelE/ParE_toxin_dom_sf"/>
</dbReference>
<protein>
    <submittedName>
        <fullName evidence="2">Type II toxin-antitoxin system RelE/ParE family toxin</fullName>
    </submittedName>
</protein>
<keyword evidence="3" id="KW-1185">Reference proteome</keyword>
<dbReference type="Pfam" id="PF05016">
    <property type="entry name" value="ParE_toxin"/>
    <property type="match status" value="1"/>
</dbReference>
<dbReference type="Gene3D" id="3.30.2310.20">
    <property type="entry name" value="RelE-like"/>
    <property type="match status" value="1"/>
</dbReference>
<organism evidence="2 3">
    <name type="scientific">Neorhizobium phenanthreniclasticum</name>
    <dbReference type="NCBI Taxonomy" id="3157917"/>
    <lineage>
        <taxon>Bacteria</taxon>
        <taxon>Pseudomonadati</taxon>
        <taxon>Pseudomonadota</taxon>
        <taxon>Alphaproteobacteria</taxon>
        <taxon>Hyphomicrobiales</taxon>
        <taxon>Rhizobiaceae</taxon>
        <taxon>Rhizobium/Agrobacterium group</taxon>
        <taxon>Neorhizobium</taxon>
    </lineage>
</organism>
<comment type="caution">
    <text evidence="2">The sequence shown here is derived from an EMBL/GenBank/DDBJ whole genome shotgun (WGS) entry which is preliminary data.</text>
</comment>
<dbReference type="Proteomes" id="UP001496627">
    <property type="component" value="Unassembled WGS sequence"/>
</dbReference>
<evidence type="ECO:0000313" key="2">
    <source>
        <dbReference type="EMBL" id="MEQ1404886.1"/>
    </source>
</evidence>
<dbReference type="InterPro" id="IPR007712">
    <property type="entry name" value="RelE/ParE_toxin"/>
</dbReference>
<name>A0ABV0M074_9HYPH</name>
<accession>A0ABV0M074</accession>
<evidence type="ECO:0000256" key="1">
    <source>
        <dbReference type="ARBA" id="ARBA00022649"/>
    </source>
</evidence>
<gene>
    <name evidence="2" type="ORF">ABK249_08075</name>
</gene>
<dbReference type="RefSeq" id="WP_265105717.1">
    <property type="nucleotide sequence ID" value="NZ_JBEAAL010000003.1"/>
</dbReference>
<dbReference type="EMBL" id="JBEAAL010000003">
    <property type="protein sequence ID" value="MEQ1404886.1"/>
    <property type="molecule type" value="Genomic_DNA"/>
</dbReference>
<evidence type="ECO:0000313" key="3">
    <source>
        <dbReference type="Proteomes" id="UP001496627"/>
    </source>
</evidence>
<sequence length="55" mass="6560">MPHAFEILELSNHPGVRRRVFAPYVIFYRAENPDVRILRVVHGARDYLRILNEEI</sequence>